<dbReference type="InterPro" id="IPR056689">
    <property type="entry name" value="DUF7787"/>
</dbReference>
<evidence type="ECO:0000313" key="8">
    <source>
        <dbReference type="Proteomes" id="UP000623129"/>
    </source>
</evidence>
<dbReference type="GO" id="GO:0005634">
    <property type="term" value="C:nucleus"/>
    <property type="evidence" value="ECO:0007669"/>
    <property type="project" value="UniProtKB-SubCell"/>
</dbReference>
<name>A0A833RRV2_9POAL</name>
<dbReference type="InterPro" id="IPR036576">
    <property type="entry name" value="WRKY_dom_sf"/>
</dbReference>
<proteinExistence type="predicted"/>
<evidence type="ECO:0000256" key="5">
    <source>
        <dbReference type="ARBA" id="ARBA00023242"/>
    </source>
</evidence>
<dbReference type="Gene3D" id="2.20.25.80">
    <property type="entry name" value="WRKY domain"/>
    <property type="match status" value="1"/>
</dbReference>
<feature type="domain" description="WRKY" evidence="6">
    <location>
        <begin position="192"/>
        <end position="255"/>
    </location>
</feature>
<dbReference type="SUPFAM" id="SSF118290">
    <property type="entry name" value="WRKY DNA-binding domain"/>
    <property type="match status" value="1"/>
</dbReference>
<evidence type="ECO:0000256" key="4">
    <source>
        <dbReference type="ARBA" id="ARBA00023163"/>
    </source>
</evidence>
<dbReference type="PANTHER" id="PTHR35096">
    <property type="entry name" value="BNAA08G28570D PROTEIN"/>
    <property type="match status" value="1"/>
</dbReference>
<dbReference type="GO" id="GO:0043565">
    <property type="term" value="F:sequence-specific DNA binding"/>
    <property type="evidence" value="ECO:0007669"/>
    <property type="project" value="InterPro"/>
</dbReference>
<comment type="subcellular location">
    <subcellularLocation>
        <location evidence="1">Nucleus</location>
    </subcellularLocation>
</comment>
<dbReference type="GO" id="GO:0003700">
    <property type="term" value="F:DNA-binding transcription factor activity"/>
    <property type="evidence" value="ECO:0007669"/>
    <property type="project" value="InterPro"/>
</dbReference>
<dbReference type="AlphaFoldDB" id="A0A833RRV2"/>
<evidence type="ECO:0000259" key="6">
    <source>
        <dbReference type="PROSITE" id="PS50811"/>
    </source>
</evidence>
<comment type="caution">
    <text evidence="7">The sequence shown here is derived from an EMBL/GenBank/DDBJ whole genome shotgun (WGS) entry which is preliminary data.</text>
</comment>
<evidence type="ECO:0000313" key="7">
    <source>
        <dbReference type="EMBL" id="KAF3339878.1"/>
    </source>
</evidence>
<dbReference type="OrthoDB" id="692230at2759"/>
<protein>
    <submittedName>
        <fullName evidence="7">WRKY transcription factor 11</fullName>
    </submittedName>
</protein>
<dbReference type="InterPro" id="IPR003657">
    <property type="entry name" value="WRKY_dom"/>
</dbReference>
<dbReference type="Proteomes" id="UP000623129">
    <property type="component" value="Unassembled WGS sequence"/>
</dbReference>
<dbReference type="PANTHER" id="PTHR35096:SF8">
    <property type="entry name" value="OS03G0308600 PROTEIN"/>
    <property type="match status" value="1"/>
</dbReference>
<accession>A0A833RRV2</accession>
<dbReference type="Pfam" id="PF25042">
    <property type="entry name" value="DUF7787"/>
    <property type="match status" value="1"/>
</dbReference>
<gene>
    <name evidence="7" type="ORF">FCM35_KLT15649</name>
</gene>
<dbReference type="PROSITE" id="PS50811">
    <property type="entry name" value="WRKY"/>
    <property type="match status" value="1"/>
</dbReference>
<organism evidence="7 8">
    <name type="scientific">Carex littledalei</name>
    <dbReference type="NCBI Taxonomy" id="544730"/>
    <lineage>
        <taxon>Eukaryota</taxon>
        <taxon>Viridiplantae</taxon>
        <taxon>Streptophyta</taxon>
        <taxon>Embryophyta</taxon>
        <taxon>Tracheophyta</taxon>
        <taxon>Spermatophyta</taxon>
        <taxon>Magnoliopsida</taxon>
        <taxon>Liliopsida</taxon>
        <taxon>Poales</taxon>
        <taxon>Cyperaceae</taxon>
        <taxon>Cyperoideae</taxon>
        <taxon>Cariceae</taxon>
        <taxon>Carex</taxon>
        <taxon>Carex subgen. Euthyceras</taxon>
    </lineage>
</organism>
<dbReference type="EMBL" id="SWLB01000003">
    <property type="protein sequence ID" value="KAF3339878.1"/>
    <property type="molecule type" value="Genomic_DNA"/>
</dbReference>
<dbReference type="Pfam" id="PF03106">
    <property type="entry name" value="WRKY"/>
    <property type="match status" value="1"/>
</dbReference>
<evidence type="ECO:0000256" key="2">
    <source>
        <dbReference type="ARBA" id="ARBA00023015"/>
    </source>
</evidence>
<reference evidence="7" key="1">
    <citation type="submission" date="2020-01" db="EMBL/GenBank/DDBJ databases">
        <title>Genome sequence of Kobresia littledalei, the first chromosome-level genome in the family Cyperaceae.</title>
        <authorList>
            <person name="Qu G."/>
        </authorList>
    </citation>
    <scope>NUCLEOTIDE SEQUENCE</scope>
    <source>
        <strain evidence="7">C.B.Clarke</strain>
        <tissue evidence="7">Leaf</tissue>
    </source>
</reference>
<evidence type="ECO:0000256" key="3">
    <source>
        <dbReference type="ARBA" id="ARBA00023125"/>
    </source>
</evidence>
<keyword evidence="8" id="KW-1185">Reference proteome</keyword>
<evidence type="ECO:0000256" key="1">
    <source>
        <dbReference type="ARBA" id="ARBA00004123"/>
    </source>
</evidence>
<keyword evidence="3" id="KW-0238">DNA-binding</keyword>
<keyword evidence="4" id="KW-0804">Transcription</keyword>
<dbReference type="SMART" id="SM00774">
    <property type="entry name" value="WRKY"/>
    <property type="match status" value="1"/>
</dbReference>
<keyword evidence="2" id="KW-0805">Transcription regulation</keyword>
<sequence length="255" mass="28621">MDRGKPKQLTYEEYFAFFHDHCADHLTVDQLNQVLSMHGFVHLKSHNREEVIDAVRSLDLILPSRSTFLSCAAQPGSSGAMSALSLEEAKLDITKTGWEECPVRSVATIRPIVNGAAPDDDDVISRSSSCVSVTSSRSKKIMKGKDKKIVKKNDIDDMSVISALLSLKSGGEPQTTNVEMNSEEKKTLRVPAKNLRDADEYSWRNKGTQWIKGLPFPRTYYRCKKDGCPVIRHVDRDPADPSMLMVSYKLEHNHI</sequence>
<keyword evidence="5" id="KW-0539">Nucleus</keyword>